<evidence type="ECO:0000313" key="6">
    <source>
        <dbReference type="EMBL" id="AQQ72333.1"/>
    </source>
</evidence>
<gene>
    <name evidence="6" type="primary">pstS1</name>
    <name evidence="6" type="ORF">SMSP2_02716</name>
</gene>
<accession>A0A1R7T653</accession>
<dbReference type="RefSeq" id="WP_146684536.1">
    <property type="nucleotide sequence ID" value="NZ_CP019646.1"/>
</dbReference>
<dbReference type="STRING" id="1851148.SMSP2_02716"/>
<keyword evidence="4" id="KW-0592">Phosphate transport</keyword>
<keyword evidence="7" id="KW-1185">Reference proteome</keyword>
<evidence type="ECO:0000256" key="3">
    <source>
        <dbReference type="ARBA" id="ARBA00022729"/>
    </source>
</evidence>
<dbReference type="OrthoDB" id="9790048at2"/>
<evidence type="ECO:0000313" key="7">
    <source>
        <dbReference type="Proteomes" id="UP000188181"/>
    </source>
</evidence>
<dbReference type="PANTHER" id="PTHR30570">
    <property type="entry name" value="PERIPLASMIC PHOSPHATE BINDING COMPONENT OF PHOSPHATE ABC TRANSPORTER"/>
    <property type="match status" value="1"/>
</dbReference>
<comment type="similarity">
    <text evidence="1 4">Belongs to the PstS family.</text>
</comment>
<evidence type="ECO:0000256" key="1">
    <source>
        <dbReference type="ARBA" id="ARBA00008725"/>
    </source>
</evidence>
<protein>
    <recommendedName>
        <fullName evidence="4">Phosphate-binding protein</fullName>
    </recommendedName>
</protein>
<dbReference type="GO" id="GO:0006817">
    <property type="term" value="P:phosphate ion transport"/>
    <property type="evidence" value="ECO:0007669"/>
    <property type="project" value="UniProtKB-UniRule"/>
</dbReference>
<comment type="function">
    <text evidence="4">Involved in the system for phosphate transport across the cytoplasmic membrane.</text>
</comment>
<feature type="signal peptide" evidence="4">
    <location>
        <begin position="1"/>
        <end position="20"/>
    </location>
</feature>
<dbReference type="SUPFAM" id="SSF53850">
    <property type="entry name" value="Periplasmic binding protein-like II"/>
    <property type="match status" value="1"/>
</dbReference>
<proteinExistence type="inferred from homology"/>
<dbReference type="InterPro" id="IPR011862">
    <property type="entry name" value="Phos-bd"/>
</dbReference>
<dbReference type="NCBIfam" id="TIGR02136">
    <property type="entry name" value="ptsS_2"/>
    <property type="match status" value="1"/>
</dbReference>
<dbReference type="InterPro" id="IPR050811">
    <property type="entry name" value="Phosphate_ABC_transporter"/>
</dbReference>
<dbReference type="AlphaFoldDB" id="A0A1R7T653"/>
<dbReference type="GO" id="GO:0042301">
    <property type="term" value="F:phosphate ion binding"/>
    <property type="evidence" value="ECO:0007669"/>
    <property type="project" value="UniProtKB-UniRule"/>
</dbReference>
<keyword evidence="2 4" id="KW-0813">Transport</keyword>
<dbReference type="InterPro" id="IPR024370">
    <property type="entry name" value="PBP_domain"/>
</dbReference>
<dbReference type="Pfam" id="PF12849">
    <property type="entry name" value="PBP_like_2"/>
    <property type="match status" value="1"/>
</dbReference>
<dbReference type="CDD" id="cd13653">
    <property type="entry name" value="PBP2_phosphate_like_1"/>
    <property type="match status" value="1"/>
</dbReference>
<dbReference type="EMBL" id="CP019646">
    <property type="protein sequence ID" value="AQQ72333.1"/>
    <property type="molecule type" value="Genomic_DNA"/>
</dbReference>
<dbReference type="Proteomes" id="UP000188181">
    <property type="component" value="Chromosome"/>
</dbReference>
<evidence type="ECO:0000256" key="2">
    <source>
        <dbReference type="ARBA" id="ARBA00022448"/>
    </source>
</evidence>
<dbReference type="Gene3D" id="3.40.190.10">
    <property type="entry name" value="Periplasmic binding protein-like II"/>
    <property type="match status" value="2"/>
</dbReference>
<evidence type="ECO:0000259" key="5">
    <source>
        <dbReference type="Pfam" id="PF12849"/>
    </source>
</evidence>
<feature type="domain" description="PBP" evidence="5">
    <location>
        <begin position="21"/>
        <end position="253"/>
    </location>
</feature>
<evidence type="ECO:0000256" key="4">
    <source>
        <dbReference type="RuleBase" id="RU367119"/>
    </source>
</evidence>
<organism evidence="6 7">
    <name type="scientific">Limihaloglobus sulfuriphilus</name>
    <dbReference type="NCBI Taxonomy" id="1851148"/>
    <lineage>
        <taxon>Bacteria</taxon>
        <taxon>Pseudomonadati</taxon>
        <taxon>Planctomycetota</taxon>
        <taxon>Phycisphaerae</taxon>
        <taxon>Sedimentisphaerales</taxon>
        <taxon>Sedimentisphaeraceae</taxon>
        <taxon>Limihaloglobus</taxon>
    </lineage>
</organism>
<name>A0A1R7T653_9BACT</name>
<dbReference type="KEGG" id="pbas:SMSP2_02716"/>
<reference evidence="7" key="1">
    <citation type="submission" date="2017-02" db="EMBL/GenBank/DDBJ databases">
        <title>Comparative genomics and description of representatives of a novel lineage of planctomycetes thriving in anoxic sediments.</title>
        <authorList>
            <person name="Spring S."/>
            <person name="Bunk B."/>
            <person name="Sproer C."/>
        </authorList>
    </citation>
    <scope>NUCLEOTIDE SEQUENCE [LARGE SCALE GENOMIC DNA]</scope>
    <source>
        <strain evidence="7">SM-Chi-D1</strain>
    </source>
</reference>
<feature type="chain" id="PRO_5027164726" description="Phosphate-binding protein" evidence="4">
    <location>
        <begin position="21"/>
        <end position="273"/>
    </location>
</feature>
<sequence precursor="true">MRKTRLLTIISLLLTAALFAADKQLHIDGSTTVGPIGDAFAEVFKHLEPELDITVKKTGSGDGAAALVDGRCDVAMMSRFMKVEEFAQAVENSVMPVAHVVAMDGVCIVVHPSNPVSELTLAQIRAIYKGEIKNWKELGGVDAQIVPVSRDTSSGTYETFHGIVMKKEKMADMVEYVNSNPQAHSRVKSTVGAIAYVGLGFVDSNVKSVSVNGIKPNRKTIASGVYPVSRPLYLFTDGYPELGSVTHRFCTFYLTEEGQEIIETKGFVPLTDY</sequence>
<dbReference type="PANTHER" id="PTHR30570:SF1">
    <property type="entry name" value="PHOSPHATE-BINDING PROTEIN PSTS"/>
    <property type="match status" value="1"/>
</dbReference>
<keyword evidence="3 4" id="KW-0732">Signal</keyword>